<dbReference type="EMBL" id="GGFL01009234">
    <property type="protein sequence ID" value="MBW73412.1"/>
    <property type="molecule type" value="Transcribed_RNA"/>
</dbReference>
<dbReference type="AlphaFoldDB" id="A0A2M4D760"/>
<accession>A0A2M4D760</accession>
<name>A0A2M4D760_ANODA</name>
<evidence type="ECO:0000313" key="1">
    <source>
        <dbReference type="EMBL" id="MBW73412.1"/>
    </source>
</evidence>
<organism evidence="1">
    <name type="scientific">Anopheles darlingi</name>
    <name type="common">Mosquito</name>
    <dbReference type="NCBI Taxonomy" id="43151"/>
    <lineage>
        <taxon>Eukaryota</taxon>
        <taxon>Metazoa</taxon>
        <taxon>Ecdysozoa</taxon>
        <taxon>Arthropoda</taxon>
        <taxon>Hexapoda</taxon>
        <taxon>Insecta</taxon>
        <taxon>Pterygota</taxon>
        <taxon>Neoptera</taxon>
        <taxon>Endopterygota</taxon>
        <taxon>Diptera</taxon>
        <taxon>Nematocera</taxon>
        <taxon>Culicoidea</taxon>
        <taxon>Culicidae</taxon>
        <taxon>Anophelinae</taxon>
        <taxon>Anopheles</taxon>
    </lineage>
</organism>
<protein>
    <submittedName>
        <fullName evidence="1">Putative secreted protein</fullName>
    </submittedName>
</protein>
<proteinExistence type="predicted"/>
<reference evidence="1" key="1">
    <citation type="submission" date="2018-01" db="EMBL/GenBank/DDBJ databases">
        <title>An insight into the sialome of Amazonian anophelines.</title>
        <authorList>
            <person name="Ribeiro J.M."/>
            <person name="Scarpassa V."/>
            <person name="Calvo E."/>
        </authorList>
    </citation>
    <scope>NUCLEOTIDE SEQUENCE</scope>
</reference>
<sequence>MPQRCRLSSVLFCSVPASEAEEVDFSQKHYRVSPDSCQMFEVKRLQQQSKAPSLWSKVICTAGNSISRESEPDAVRVFATTVGASPKS</sequence>